<dbReference type="Gene3D" id="3.90.650.10">
    <property type="entry name" value="PurM-like C-terminal domain"/>
    <property type="match status" value="1"/>
</dbReference>
<dbReference type="Proteomes" id="UP000220340">
    <property type="component" value="Unassembled WGS sequence"/>
</dbReference>
<dbReference type="SUPFAM" id="SSF56042">
    <property type="entry name" value="PurM C-terminal domain-like"/>
    <property type="match status" value="1"/>
</dbReference>
<dbReference type="GO" id="GO:0009228">
    <property type="term" value="P:thiamine biosynthetic process"/>
    <property type="evidence" value="ECO:0007669"/>
    <property type="project" value="InterPro"/>
</dbReference>
<feature type="domain" description="N-acetyltransferase" evidence="1">
    <location>
        <begin position="27"/>
        <end position="172"/>
    </location>
</feature>
<accession>A0A1Q4HIE9</accession>
<dbReference type="SUPFAM" id="SSF55326">
    <property type="entry name" value="PurM N-terminal domain-like"/>
    <property type="match status" value="1"/>
</dbReference>
<dbReference type="EMBL" id="PDCR01000018">
    <property type="protein sequence ID" value="PEG53741.1"/>
    <property type="molecule type" value="Genomic_DNA"/>
</dbReference>
<dbReference type="InterPro" id="IPR000182">
    <property type="entry name" value="GNAT_dom"/>
</dbReference>
<dbReference type="SUPFAM" id="SSF55729">
    <property type="entry name" value="Acyl-CoA N-acyltransferases (Nat)"/>
    <property type="match status" value="1"/>
</dbReference>
<dbReference type="EMBL" id="MIJD01000002">
    <property type="protein sequence ID" value="OPE56343.1"/>
    <property type="molecule type" value="Genomic_DNA"/>
</dbReference>
<dbReference type="NCBIfam" id="TIGR04045">
    <property type="entry name" value="MSMEG_0567_GNAT"/>
    <property type="match status" value="1"/>
</dbReference>
<evidence type="ECO:0000313" key="3">
    <source>
        <dbReference type="EMBL" id="PEG53741.1"/>
    </source>
</evidence>
<reference evidence="2 4" key="1">
    <citation type="submission" date="2016-09" db="EMBL/GenBank/DDBJ databases">
        <title>genome sequences of unsequenced Mycobacteria.</title>
        <authorList>
            <person name="Greninger A.L."/>
            <person name="Jerome K.R."/>
            <person name="Mcnair B."/>
            <person name="Wallis C."/>
            <person name="Fang F."/>
        </authorList>
    </citation>
    <scope>NUCLEOTIDE SEQUENCE [LARGE SCALE GENOMIC DNA]</scope>
    <source>
        <strain evidence="2 4">BM1</strain>
    </source>
</reference>
<dbReference type="AlphaFoldDB" id="A0A1Q4HIE9"/>
<dbReference type="InterPro" id="IPR024035">
    <property type="entry name" value="MSMEG_0567_GNAT"/>
</dbReference>
<evidence type="ECO:0000313" key="2">
    <source>
        <dbReference type="EMBL" id="OPE56343.1"/>
    </source>
</evidence>
<dbReference type="PROSITE" id="PS51186">
    <property type="entry name" value="GNAT"/>
    <property type="match status" value="1"/>
</dbReference>
<evidence type="ECO:0000259" key="1">
    <source>
        <dbReference type="PROSITE" id="PS51186"/>
    </source>
</evidence>
<dbReference type="InterPro" id="IPR036921">
    <property type="entry name" value="PurM-like_N_sf"/>
</dbReference>
<evidence type="ECO:0000313" key="4">
    <source>
        <dbReference type="Proteomes" id="UP000191039"/>
    </source>
</evidence>
<dbReference type="GO" id="GO:0009030">
    <property type="term" value="F:thiamine-phosphate kinase activity"/>
    <property type="evidence" value="ECO:0007669"/>
    <property type="project" value="InterPro"/>
</dbReference>
<dbReference type="Proteomes" id="UP000191039">
    <property type="component" value="Unassembled WGS sequence"/>
</dbReference>
<protein>
    <submittedName>
        <fullName evidence="2">AIR synthase</fullName>
    </submittedName>
</protein>
<dbReference type="STRING" id="1801.BRW64_07525"/>
<comment type="caution">
    <text evidence="2">The sequence shown here is derived from an EMBL/GenBank/DDBJ whole genome shotgun (WGS) entry which is preliminary data.</text>
</comment>
<evidence type="ECO:0000313" key="5">
    <source>
        <dbReference type="Proteomes" id="UP000220340"/>
    </source>
</evidence>
<dbReference type="NCBIfam" id="TIGR04050">
    <property type="entry name" value="MSMEG_0567_Cter"/>
    <property type="match status" value="1"/>
</dbReference>
<sequence>MIHFDSSTPSSPEDLSILAGTRPTPPFLIEPACGADLADYRRLRTAEFVREQALFAGSDADEIDDDPRTVVLVARGPDGTVLGGVRLAPVGAVDIGWWTGSRLVTTRAARSSGVGPALIRAACAHVESAGVLRFEADVQTRYVRVFSDLNWKPLGEKMIAGRSHTRMRYPINPFVGLAAATKSFLGDTLAPLRAIRGGLGPAGFVGDDGAPVPGTDVVAACDAIIPSMVERDPEWAGWCSVLVNINDLTAMGARPIGLLDAVGAPTRPILDRVVRGITAASAAWRVPVLGGHTQLGVPAALAVTALGRTADPVPAGGGRAGDRVRLTADLTGGWRPGYTGKQWDCTSARSATDLAAMAGLVAELRPRAAKDVSMAGVVGTLGMLAEASGVGAELAVADIPRPAGASAGQWLTCFPGYAMLTAGRTRRAPGLPPGVADADCGSLTATPGVRLRWPDGVTTTVLTASVTGIGPA</sequence>
<organism evidence="2 4">
    <name type="scientific">Mycolicibacterium diernhoferi</name>
    <dbReference type="NCBI Taxonomy" id="1801"/>
    <lineage>
        <taxon>Bacteria</taxon>
        <taxon>Bacillati</taxon>
        <taxon>Actinomycetota</taxon>
        <taxon>Actinomycetes</taxon>
        <taxon>Mycobacteriales</taxon>
        <taxon>Mycobacteriaceae</taxon>
        <taxon>Mycolicibacterium</taxon>
    </lineage>
</organism>
<dbReference type="GO" id="GO:0016747">
    <property type="term" value="F:acyltransferase activity, transferring groups other than amino-acyl groups"/>
    <property type="evidence" value="ECO:0007669"/>
    <property type="project" value="InterPro"/>
</dbReference>
<dbReference type="Gene3D" id="3.30.1330.10">
    <property type="entry name" value="PurM-like, N-terminal domain"/>
    <property type="match status" value="1"/>
</dbReference>
<dbReference type="InterPro" id="IPR036676">
    <property type="entry name" value="PurM-like_C_sf"/>
</dbReference>
<dbReference type="OrthoDB" id="9767928at2"/>
<proteinExistence type="predicted"/>
<dbReference type="PANTHER" id="PTHR30270:SF0">
    <property type="entry name" value="THIAMINE-MONOPHOSPHATE KINASE"/>
    <property type="match status" value="1"/>
</dbReference>
<keyword evidence="5" id="KW-1185">Reference proteome</keyword>
<dbReference type="RefSeq" id="WP_073855769.1">
    <property type="nucleotide sequence ID" value="NZ_BAAATC010000015.1"/>
</dbReference>
<gene>
    <name evidence="2" type="ORF">BV510_00415</name>
    <name evidence="3" type="ORF">CRI78_15195</name>
</gene>
<dbReference type="InterPro" id="IPR023911">
    <property type="entry name" value="MSMEG_0567/sll0787_C"/>
</dbReference>
<dbReference type="InterPro" id="IPR016181">
    <property type="entry name" value="Acyl_CoA_acyltransferase"/>
</dbReference>
<dbReference type="PANTHER" id="PTHR30270">
    <property type="entry name" value="THIAMINE-MONOPHOSPHATE KINASE"/>
    <property type="match status" value="1"/>
</dbReference>
<name>A0A1Q4HIE9_9MYCO</name>
<dbReference type="InterPro" id="IPR016188">
    <property type="entry name" value="PurM-like_N"/>
</dbReference>
<reference evidence="3 5" key="2">
    <citation type="submission" date="2017-10" db="EMBL/GenBank/DDBJ databases">
        <title>The new phylogeny of genus Mycobacterium.</title>
        <authorList>
            <person name="Tortoli E."/>
            <person name="Trovato A."/>
            <person name="Cirillo D.M."/>
        </authorList>
    </citation>
    <scope>NUCLEOTIDE SEQUENCE [LARGE SCALE GENOMIC DNA]</scope>
    <source>
        <strain evidence="3 5">IP141170001</strain>
    </source>
</reference>
<dbReference type="InterPro" id="IPR006283">
    <property type="entry name" value="ThiL-like"/>
</dbReference>
<dbReference type="Pfam" id="PF00586">
    <property type="entry name" value="AIRS"/>
    <property type="match status" value="1"/>
</dbReference>
<dbReference type="Gene3D" id="3.40.630.30">
    <property type="match status" value="1"/>
</dbReference>